<feature type="transmembrane region" description="Helical" evidence="2">
    <location>
        <begin position="144"/>
        <end position="168"/>
    </location>
</feature>
<reference evidence="3 4" key="1">
    <citation type="submission" date="2017-06" db="EMBL/GenBank/DDBJ databases">
        <authorList>
            <person name="Kim H.J."/>
            <person name="Triplett B.A."/>
        </authorList>
    </citation>
    <scope>NUCLEOTIDE SEQUENCE [LARGE SCALE GENOMIC DNA]</scope>
    <source>
        <strain evidence="3 4">DSM 29339</strain>
    </source>
</reference>
<gene>
    <name evidence="3" type="ORF">SAMN05421757_10395</name>
</gene>
<proteinExistence type="predicted"/>
<keyword evidence="2" id="KW-0472">Membrane</keyword>
<feature type="transmembrane region" description="Helical" evidence="2">
    <location>
        <begin position="180"/>
        <end position="200"/>
    </location>
</feature>
<sequence>MRSRAALHGPGGAGSLPAKFTGRAPMANHAGFDGEEPVRSASPAPVRRRIAALVAAAGLVMALPVFQLLLEPSTNPDRALHACLPVACALGCYAAGWIGSSLLGQPGRTGWKRAFAGSAGLAVLGSSLSGGLALLAVGALEGPIVATALMLTGALGGTVLMFLGWVAFAEDGLNVYTEGVAFLVPFAVLFILTIPLHLLARRVRRHAE</sequence>
<organism evidence="3 4">
    <name type="scientific">Tropicimonas sediminicola</name>
    <dbReference type="NCBI Taxonomy" id="1031541"/>
    <lineage>
        <taxon>Bacteria</taxon>
        <taxon>Pseudomonadati</taxon>
        <taxon>Pseudomonadota</taxon>
        <taxon>Alphaproteobacteria</taxon>
        <taxon>Rhodobacterales</taxon>
        <taxon>Roseobacteraceae</taxon>
        <taxon>Tropicimonas</taxon>
    </lineage>
</organism>
<keyword evidence="2" id="KW-0812">Transmembrane</keyword>
<dbReference type="Proteomes" id="UP000198426">
    <property type="component" value="Unassembled WGS sequence"/>
</dbReference>
<evidence type="ECO:0000313" key="3">
    <source>
        <dbReference type="EMBL" id="SNS72323.1"/>
    </source>
</evidence>
<keyword evidence="4" id="KW-1185">Reference proteome</keyword>
<feature type="transmembrane region" description="Helical" evidence="2">
    <location>
        <begin position="82"/>
        <end position="103"/>
    </location>
</feature>
<keyword evidence="2" id="KW-1133">Transmembrane helix</keyword>
<name>A0A239GUY9_9RHOB</name>
<feature type="region of interest" description="Disordered" evidence="1">
    <location>
        <begin position="1"/>
        <end position="20"/>
    </location>
</feature>
<accession>A0A239GUY9</accession>
<feature type="transmembrane region" description="Helical" evidence="2">
    <location>
        <begin position="50"/>
        <end position="70"/>
    </location>
</feature>
<dbReference type="AlphaFoldDB" id="A0A239GUY9"/>
<evidence type="ECO:0000256" key="1">
    <source>
        <dbReference type="SAM" id="MobiDB-lite"/>
    </source>
</evidence>
<dbReference type="EMBL" id="FZOY01000003">
    <property type="protein sequence ID" value="SNS72323.1"/>
    <property type="molecule type" value="Genomic_DNA"/>
</dbReference>
<protein>
    <submittedName>
        <fullName evidence="3">Uncharacterized protein</fullName>
    </submittedName>
</protein>
<evidence type="ECO:0000313" key="4">
    <source>
        <dbReference type="Proteomes" id="UP000198426"/>
    </source>
</evidence>
<feature type="transmembrane region" description="Helical" evidence="2">
    <location>
        <begin position="115"/>
        <end position="137"/>
    </location>
</feature>
<evidence type="ECO:0000256" key="2">
    <source>
        <dbReference type="SAM" id="Phobius"/>
    </source>
</evidence>